<sequence length="210" mass="23899">MITVRNMHSSHTLHRFICEHLRLFCCTLIILAAYVSSLDISTVPDEIVLVEDSLFFEILWPESLMYTYQIRQAKDFGTNFDRVYNKIDMVIADPVEGCQALNNDVKDVVVFILRGECSFLTKTKVAERAGAIAVIIADNDETNDGNMIDMIDDSTERSTSIPSSFLMGKDGLMIRQRLSYMGTDRAIITIPLNLTGKPFHENKRPPWTLW</sequence>
<dbReference type="Gene3D" id="3.50.30.30">
    <property type="match status" value="1"/>
</dbReference>
<dbReference type="InterPro" id="IPR046450">
    <property type="entry name" value="PA_dom_sf"/>
</dbReference>
<dbReference type="SUPFAM" id="SSF52025">
    <property type="entry name" value="PA domain"/>
    <property type="match status" value="1"/>
</dbReference>
<dbReference type="GO" id="GO:0008233">
    <property type="term" value="F:peptidase activity"/>
    <property type="evidence" value="ECO:0007669"/>
    <property type="project" value="UniProtKB-KW"/>
</dbReference>
<dbReference type="GeneID" id="101860623"/>
<keyword evidence="1" id="KW-0732">Signal</keyword>
<reference evidence="5" key="1">
    <citation type="submission" date="2025-08" db="UniProtKB">
        <authorList>
            <consortium name="RefSeq"/>
        </authorList>
    </citation>
    <scope>IDENTIFICATION</scope>
</reference>
<proteinExistence type="predicted"/>
<keyword evidence="4" id="KW-1185">Reference proteome</keyword>
<evidence type="ECO:0000256" key="2">
    <source>
        <dbReference type="ARBA" id="ARBA00023180"/>
    </source>
</evidence>
<dbReference type="GO" id="GO:0006508">
    <property type="term" value="P:proteolysis"/>
    <property type="evidence" value="ECO:0007669"/>
    <property type="project" value="UniProtKB-KW"/>
</dbReference>
<dbReference type="PANTHER" id="PTHR22702:SF1">
    <property type="entry name" value="PROTEASE-ASSOCIATED DOMAIN-CONTAINING PROTEIN 1"/>
    <property type="match status" value="1"/>
</dbReference>
<feature type="domain" description="PA" evidence="3">
    <location>
        <begin position="94"/>
        <end position="172"/>
    </location>
</feature>
<name>A0ABM0JCD0_APLCA</name>
<organism evidence="4 5">
    <name type="scientific">Aplysia californica</name>
    <name type="common">California sea hare</name>
    <dbReference type="NCBI Taxonomy" id="6500"/>
    <lineage>
        <taxon>Eukaryota</taxon>
        <taxon>Metazoa</taxon>
        <taxon>Spiralia</taxon>
        <taxon>Lophotrochozoa</taxon>
        <taxon>Mollusca</taxon>
        <taxon>Gastropoda</taxon>
        <taxon>Heterobranchia</taxon>
        <taxon>Euthyneura</taxon>
        <taxon>Tectipleura</taxon>
        <taxon>Aplysiida</taxon>
        <taxon>Aplysioidea</taxon>
        <taxon>Aplysiidae</taxon>
        <taxon>Aplysia</taxon>
    </lineage>
</organism>
<dbReference type="InterPro" id="IPR003137">
    <property type="entry name" value="PA_domain"/>
</dbReference>
<protein>
    <submittedName>
        <fullName evidence="5">Protease-associated domain-containing protein 1</fullName>
    </submittedName>
</protein>
<evidence type="ECO:0000256" key="1">
    <source>
        <dbReference type="ARBA" id="ARBA00022729"/>
    </source>
</evidence>
<gene>
    <name evidence="5" type="primary">LOC101860623</name>
</gene>
<dbReference type="PANTHER" id="PTHR22702">
    <property type="entry name" value="PROTEASE-ASSOCIATED DOMAIN-CONTAINING PROTEIN"/>
    <property type="match status" value="1"/>
</dbReference>
<keyword evidence="2" id="KW-0325">Glycoprotein</keyword>
<keyword evidence="5" id="KW-0378">Hydrolase</keyword>
<dbReference type="RefSeq" id="XP_005090428.1">
    <property type="nucleotide sequence ID" value="XM_005090371.3"/>
</dbReference>
<evidence type="ECO:0000313" key="5">
    <source>
        <dbReference type="RefSeq" id="XP_005090428.1"/>
    </source>
</evidence>
<evidence type="ECO:0000259" key="3">
    <source>
        <dbReference type="Pfam" id="PF02225"/>
    </source>
</evidence>
<dbReference type="Pfam" id="PF02225">
    <property type="entry name" value="PA"/>
    <property type="match status" value="1"/>
</dbReference>
<evidence type="ECO:0000313" key="4">
    <source>
        <dbReference type="Proteomes" id="UP000694888"/>
    </source>
</evidence>
<dbReference type="Proteomes" id="UP000694888">
    <property type="component" value="Unplaced"/>
</dbReference>
<accession>A0ABM0JCD0</accession>
<keyword evidence="5" id="KW-0645">Protease</keyword>